<protein>
    <submittedName>
        <fullName evidence="2">Uncharacterized protein</fullName>
    </submittedName>
</protein>
<dbReference type="Proteomes" id="UP001419268">
    <property type="component" value="Unassembled WGS sequence"/>
</dbReference>
<proteinExistence type="predicted"/>
<comment type="caution">
    <text evidence="2">The sequence shown here is derived from an EMBL/GenBank/DDBJ whole genome shotgun (WGS) entry which is preliminary data.</text>
</comment>
<reference evidence="2 3" key="1">
    <citation type="submission" date="2024-01" db="EMBL/GenBank/DDBJ databases">
        <title>Genome assemblies of Stephania.</title>
        <authorList>
            <person name="Yang L."/>
        </authorList>
    </citation>
    <scope>NUCLEOTIDE SEQUENCE [LARGE SCALE GENOMIC DNA]</scope>
    <source>
        <strain evidence="2">JXDWG</strain>
        <tissue evidence="2">Leaf</tissue>
    </source>
</reference>
<keyword evidence="1" id="KW-0812">Transmembrane</keyword>
<keyword evidence="1" id="KW-1133">Transmembrane helix</keyword>
<evidence type="ECO:0000313" key="2">
    <source>
        <dbReference type="EMBL" id="KAK9095130.1"/>
    </source>
</evidence>
<keyword evidence="1" id="KW-0472">Membrane</keyword>
<gene>
    <name evidence="2" type="ORF">Scep_026599</name>
</gene>
<dbReference type="AlphaFoldDB" id="A0AAP0HTG3"/>
<sequence>MICKNDSTRLFESSIGHGDLCDCTISKPVRNSILILFISLHILMKMISIVELYFPTE</sequence>
<accession>A0AAP0HTG3</accession>
<name>A0AAP0HTG3_9MAGN</name>
<evidence type="ECO:0000313" key="3">
    <source>
        <dbReference type="Proteomes" id="UP001419268"/>
    </source>
</evidence>
<organism evidence="2 3">
    <name type="scientific">Stephania cephalantha</name>
    <dbReference type="NCBI Taxonomy" id="152367"/>
    <lineage>
        <taxon>Eukaryota</taxon>
        <taxon>Viridiplantae</taxon>
        <taxon>Streptophyta</taxon>
        <taxon>Embryophyta</taxon>
        <taxon>Tracheophyta</taxon>
        <taxon>Spermatophyta</taxon>
        <taxon>Magnoliopsida</taxon>
        <taxon>Ranunculales</taxon>
        <taxon>Menispermaceae</taxon>
        <taxon>Menispermoideae</taxon>
        <taxon>Cissampelideae</taxon>
        <taxon>Stephania</taxon>
    </lineage>
</organism>
<evidence type="ECO:0000256" key="1">
    <source>
        <dbReference type="SAM" id="Phobius"/>
    </source>
</evidence>
<feature type="transmembrane region" description="Helical" evidence="1">
    <location>
        <begin position="33"/>
        <end position="54"/>
    </location>
</feature>
<keyword evidence="3" id="KW-1185">Reference proteome</keyword>
<dbReference type="EMBL" id="JBBNAG010000011">
    <property type="protein sequence ID" value="KAK9095130.1"/>
    <property type="molecule type" value="Genomic_DNA"/>
</dbReference>